<keyword evidence="4" id="KW-1185">Reference proteome</keyword>
<evidence type="ECO:0000313" key="3">
    <source>
        <dbReference type="EMBL" id="KAL1882900.1"/>
    </source>
</evidence>
<keyword evidence="2" id="KW-1133">Transmembrane helix</keyword>
<proteinExistence type="predicted"/>
<name>A0ABR3Y4M9_9PEZI</name>
<accession>A0ABR3Y4M9</accession>
<feature type="compositionally biased region" description="Low complexity" evidence="1">
    <location>
        <begin position="159"/>
        <end position="203"/>
    </location>
</feature>
<feature type="region of interest" description="Disordered" evidence="1">
    <location>
        <begin position="388"/>
        <end position="487"/>
    </location>
</feature>
<feature type="region of interest" description="Disordered" evidence="1">
    <location>
        <begin position="154"/>
        <end position="206"/>
    </location>
</feature>
<protein>
    <submittedName>
        <fullName evidence="3">Uncharacterized protein</fullName>
    </submittedName>
</protein>
<dbReference type="EMBL" id="JAWRVE010000003">
    <property type="protein sequence ID" value="KAL1882900.1"/>
    <property type="molecule type" value="Genomic_DNA"/>
</dbReference>
<evidence type="ECO:0000313" key="4">
    <source>
        <dbReference type="Proteomes" id="UP001583177"/>
    </source>
</evidence>
<sequence>MVPSRADPWQPLSCPPRSSLRLLPSLRLLGLFFILGILASQAGLCAADTSTGDQNSVTWIFPQGEEVFQYLDTVNVSYQSLYPDPWMYTFCYENQTANTVRQIRMQEAKGFDAFILIPLNFSTSTPCWFNLRENTSENKGSNSNKWNLTQVQRESGPITTGAPVPSATTTTSLPSSSFPTASASTSAGASASTTATVSTSNTSNDGFSSGAKAGLGIGVGLATAAVCAGLFWLYYRHIKRKEHHQEVYRRIVGGQGGAAGATQDAFKPPDEHLEPWRYGNTPQPAPSAISSAYSGVSDPSSTNWYQSEVTVGAPYQYYDPVGSSQHVAPGHHYPAESVAGGSVAALSVSAAPPASVVRGYSNPRANTTPEPPVPEAAAIRDVQDLNSSLYPSEFNEPPSPVSPAHISPATPPRHSSVNYGPAGRLDASTGADFALLPEYTSPPGGSGGRADDPDDLYGPATPRSPPPPHSAHVRTVMNFPPEQGHSGQLLASLDAHDVVVSELPTAQTHRGFGPQAELPADEVPQPVARHTRRDLQGAEQKFLVRDVARLRTGQHRDGG</sequence>
<evidence type="ECO:0000256" key="1">
    <source>
        <dbReference type="SAM" id="MobiDB-lite"/>
    </source>
</evidence>
<comment type="caution">
    <text evidence="3">The sequence shown here is derived from an EMBL/GenBank/DDBJ whole genome shotgun (WGS) entry which is preliminary data.</text>
</comment>
<feature type="transmembrane region" description="Helical" evidence="2">
    <location>
        <begin position="213"/>
        <end position="235"/>
    </location>
</feature>
<evidence type="ECO:0000256" key="2">
    <source>
        <dbReference type="SAM" id="Phobius"/>
    </source>
</evidence>
<dbReference type="Proteomes" id="UP001583177">
    <property type="component" value="Unassembled WGS sequence"/>
</dbReference>
<reference evidence="3 4" key="1">
    <citation type="journal article" date="2024" name="IMA Fungus">
        <title>IMA Genome - F19 : A genome assembly and annotation guide to empower mycologists, including annotated draft genome sequences of Ceratocystis pirilliformis, Diaporthe australafricana, Fusarium ophioides, Paecilomyces lecythidis, and Sporothrix stenoceras.</title>
        <authorList>
            <person name="Aylward J."/>
            <person name="Wilson A.M."/>
            <person name="Visagie C.M."/>
            <person name="Spraker J."/>
            <person name="Barnes I."/>
            <person name="Buitendag C."/>
            <person name="Ceriani C."/>
            <person name="Del Mar Angel L."/>
            <person name="du Plessis D."/>
            <person name="Fuchs T."/>
            <person name="Gasser K."/>
            <person name="Kramer D."/>
            <person name="Li W."/>
            <person name="Munsamy K."/>
            <person name="Piso A."/>
            <person name="Price J.L."/>
            <person name="Sonnekus B."/>
            <person name="Thomas C."/>
            <person name="van der Nest A."/>
            <person name="van Dijk A."/>
            <person name="van Heerden A."/>
            <person name="van Vuuren N."/>
            <person name="Yilmaz N."/>
            <person name="Duong T.A."/>
            <person name="van der Merwe N.A."/>
            <person name="Wingfield M.J."/>
            <person name="Wingfield B.D."/>
        </authorList>
    </citation>
    <scope>NUCLEOTIDE SEQUENCE [LARGE SCALE GENOMIC DNA]</scope>
    <source>
        <strain evidence="3 4">CMW 18300</strain>
    </source>
</reference>
<feature type="region of interest" description="Disordered" evidence="1">
    <location>
        <begin position="506"/>
        <end position="526"/>
    </location>
</feature>
<gene>
    <name evidence="3" type="ORF">Daus18300_000538</name>
</gene>
<keyword evidence="2" id="KW-0472">Membrane</keyword>
<keyword evidence="2" id="KW-0812">Transmembrane</keyword>
<organism evidence="3 4">
    <name type="scientific">Diaporthe australafricana</name>
    <dbReference type="NCBI Taxonomy" id="127596"/>
    <lineage>
        <taxon>Eukaryota</taxon>
        <taxon>Fungi</taxon>
        <taxon>Dikarya</taxon>
        <taxon>Ascomycota</taxon>
        <taxon>Pezizomycotina</taxon>
        <taxon>Sordariomycetes</taxon>
        <taxon>Sordariomycetidae</taxon>
        <taxon>Diaporthales</taxon>
        <taxon>Diaporthaceae</taxon>
        <taxon>Diaporthe</taxon>
    </lineage>
</organism>